<comment type="caution">
    <text evidence="6">The sequence shown here is derived from an EMBL/GenBank/DDBJ whole genome shotgun (WGS) entry which is preliminary data.</text>
</comment>
<feature type="region of interest" description="Disordered" evidence="5">
    <location>
        <begin position="123"/>
        <end position="142"/>
    </location>
</feature>
<evidence type="ECO:0000313" key="7">
    <source>
        <dbReference type="Proteomes" id="UP000796880"/>
    </source>
</evidence>
<dbReference type="OrthoDB" id="1937109at2759"/>
<sequence>MWLAGAALSRVFLSRDSKGGNFAPNVAVKAITMESILESQWQAMMIIVTHGSNTSKLRRHCMVVLLVLRLLMAASIQKIRCNTYTKFQPECLKLFLLDSMLLMFIGLLFNQERNSRTSLLEFHSRNSTDSDKKSNKDLLTSKASEESMVGACTWPLQLWTPMEGLQQSLHETDQIPLDKNTEPTTTTENSVPLVNIVPLVTLASLLIKIASRIEGIVDAVEELPDLDFVHEVP</sequence>
<protein>
    <submittedName>
        <fullName evidence="6">Uncharacterized protein</fullName>
    </submittedName>
</protein>
<keyword evidence="7" id="KW-1185">Reference proteome</keyword>
<evidence type="ECO:0000256" key="5">
    <source>
        <dbReference type="SAM" id="MobiDB-lite"/>
    </source>
</evidence>
<dbReference type="EMBL" id="VOIH02000011">
    <property type="protein sequence ID" value="KAF3434209.1"/>
    <property type="molecule type" value="Genomic_DNA"/>
</dbReference>
<reference evidence="6" key="1">
    <citation type="submission" date="2020-03" db="EMBL/GenBank/DDBJ databases">
        <title>A high-quality chromosome-level genome assembly of a woody plant with both climbing and erect habits, Rhamnella rubrinervis.</title>
        <authorList>
            <person name="Lu Z."/>
            <person name="Yang Y."/>
            <person name="Zhu X."/>
            <person name="Sun Y."/>
        </authorList>
    </citation>
    <scope>NUCLEOTIDE SEQUENCE</scope>
    <source>
        <strain evidence="6">BYM</strain>
        <tissue evidence="6">Leaf</tissue>
    </source>
</reference>
<proteinExistence type="predicted"/>
<dbReference type="Proteomes" id="UP000796880">
    <property type="component" value="Unassembled WGS sequence"/>
</dbReference>
<keyword evidence="2" id="KW-0812">Transmembrane</keyword>
<name>A0A8K0DUB5_9ROSA</name>
<keyword evidence="3" id="KW-1133">Transmembrane helix</keyword>
<dbReference type="AlphaFoldDB" id="A0A8K0DUB5"/>
<organism evidence="6 7">
    <name type="scientific">Rhamnella rubrinervis</name>
    <dbReference type="NCBI Taxonomy" id="2594499"/>
    <lineage>
        <taxon>Eukaryota</taxon>
        <taxon>Viridiplantae</taxon>
        <taxon>Streptophyta</taxon>
        <taxon>Embryophyta</taxon>
        <taxon>Tracheophyta</taxon>
        <taxon>Spermatophyta</taxon>
        <taxon>Magnoliopsida</taxon>
        <taxon>eudicotyledons</taxon>
        <taxon>Gunneridae</taxon>
        <taxon>Pentapetalae</taxon>
        <taxon>rosids</taxon>
        <taxon>fabids</taxon>
        <taxon>Rosales</taxon>
        <taxon>Rhamnaceae</taxon>
        <taxon>rhamnoid group</taxon>
        <taxon>Rhamneae</taxon>
        <taxon>Rhamnella</taxon>
    </lineage>
</organism>
<accession>A0A8K0DUB5</accession>
<dbReference type="InterPro" id="IPR020966">
    <property type="entry name" value="ALMT"/>
</dbReference>
<comment type="subcellular location">
    <subcellularLocation>
        <location evidence="1">Membrane</location>
        <topology evidence="1">Multi-pass membrane protein</topology>
    </subcellularLocation>
</comment>
<gene>
    <name evidence="6" type="ORF">FNV43_RR25312</name>
</gene>
<evidence type="ECO:0000256" key="3">
    <source>
        <dbReference type="ARBA" id="ARBA00022989"/>
    </source>
</evidence>
<keyword evidence="4" id="KW-0472">Membrane</keyword>
<evidence type="ECO:0000256" key="4">
    <source>
        <dbReference type="ARBA" id="ARBA00023136"/>
    </source>
</evidence>
<dbReference type="GO" id="GO:0016020">
    <property type="term" value="C:membrane"/>
    <property type="evidence" value="ECO:0007669"/>
    <property type="project" value="UniProtKB-SubCell"/>
</dbReference>
<dbReference type="GO" id="GO:0015743">
    <property type="term" value="P:malate transport"/>
    <property type="evidence" value="ECO:0007669"/>
    <property type="project" value="InterPro"/>
</dbReference>
<evidence type="ECO:0000256" key="1">
    <source>
        <dbReference type="ARBA" id="ARBA00004141"/>
    </source>
</evidence>
<dbReference type="Pfam" id="PF11744">
    <property type="entry name" value="ALMT"/>
    <property type="match status" value="1"/>
</dbReference>
<feature type="compositionally biased region" description="Basic and acidic residues" evidence="5">
    <location>
        <begin position="123"/>
        <end position="136"/>
    </location>
</feature>
<evidence type="ECO:0000256" key="2">
    <source>
        <dbReference type="ARBA" id="ARBA00022692"/>
    </source>
</evidence>
<evidence type="ECO:0000313" key="6">
    <source>
        <dbReference type="EMBL" id="KAF3434209.1"/>
    </source>
</evidence>